<dbReference type="GO" id="GO:0005874">
    <property type="term" value="C:microtubule"/>
    <property type="evidence" value="ECO:0007669"/>
    <property type="project" value="TreeGrafter"/>
</dbReference>
<dbReference type="GO" id="GO:0031623">
    <property type="term" value="P:receptor internalization"/>
    <property type="evidence" value="ECO:0007669"/>
    <property type="project" value="TreeGrafter"/>
</dbReference>
<dbReference type="OrthoDB" id="5061070at2759"/>
<dbReference type="Pfam" id="PF02212">
    <property type="entry name" value="GED"/>
    <property type="match status" value="1"/>
</dbReference>
<evidence type="ECO:0000256" key="1">
    <source>
        <dbReference type="ARBA" id="ARBA00022741"/>
    </source>
</evidence>
<organism evidence="6 7">
    <name type="scientific">Sistotremastrum suecicum HHB10207 ss-3</name>
    <dbReference type="NCBI Taxonomy" id="1314776"/>
    <lineage>
        <taxon>Eukaryota</taxon>
        <taxon>Fungi</taxon>
        <taxon>Dikarya</taxon>
        <taxon>Basidiomycota</taxon>
        <taxon>Agaricomycotina</taxon>
        <taxon>Agaricomycetes</taxon>
        <taxon>Sistotremastrales</taxon>
        <taxon>Sistotremastraceae</taxon>
        <taxon>Sistotremastrum</taxon>
    </lineage>
</organism>
<dbReference type="PANTHER" id="PTHR11566">
    <property type="entry name" value="DYNAMIN"/>
    <property type="match status" value="1"/>
</dbReference>
<evidence type="ECO:0000259" key="5">
    <source>
        <dbReference type="PROSITE" id="PS51718"/>
    </source>
</evidence>
<dbReference type="InterPro" id="IPR030381">
    <property type="entry name" value="G_DYNAMIN_dom"/>
</dbReference>
<dbReference type="GO" id="GO:0005525">
    <property type="term" value="F:GTP binding"/>
    <property type="evidence" value="ECO:0007669"/>
    <property type="project" value="InterPro"/>
</dbReference>
<evidence type="ECO:0000313" key="7">
    <source>
        <dbReference type="Proteomes" id="UP000076798"/>
    </source>
</evidence>
<feature type="domain" description="GED" evidence="4">
    <location>
        <begin position="785"/>
        <end position="880"/>
    </location>
</feature>
<dbReference type="Gene3D" id="1.20.120.1240">
    <property type="entry name" value="Dynamin, middle domain"/>
    <property type="match status" value="1"/>
</dbReference>
<dbReference type="SMART" id="SM00053">
    <property type="entry name" value="DYNc"/>
    <property type="match status" value="1"/>
</dbReference>
<keyword evidence="2" id="KW-0342">GTP-binding</keyword>
<dbReference type="EMBL" id="KV428247">
    <property type="protein sequence ID" value="KZT33348.1"/>
    <property type="molecule type" value="Genomic_DNA"/>
</dbReference>
<evidence type="ECO:0000313" key="6">
    <source>
        <dbReference type="EMBL" id="KZT33348.1"/>
    </source>
</evidence>
<evidence type="ECO:0000256" key="2">
    <source>
        <dbReference type="ARBA" id="ARBA00023134"/>
    </source>
</evidence>
<dbReference type="GO" id="GO:0005737">
    <property type="term" value="C:cytoplasm"/>
    <property type="evidence" value="ECO:0007669"/>
    <property type="project" value="TreeGrafter"/>
</dbReference>
<dbReference type="InterPro" id="IPR027417">
    <property type="entry name" value="P-loop_NTPase"/>
</dbReference>
<evidence type="ECO:0008006" key="8">
    <source>
        <dbReference type="Google" id="ProtNLM"/>
    </source>
</evidence>
<dbReference type="InterPro" id="IPR001401">
    <property type="entry name" value="Dynamin_GTPase"/>
</dbReference>
<dbReference type="SUPFAM" id="SSF52540">
    <property type="entry name" value="P-loop containing nucleoside triphosphate hydrolases"/>
    <property type="match status" value="1"/>
</dbReference>
<dbReference type="InterPro" id="IPR020850">
    <property type="entry name" value="GED_dom"/>
</dbReference>
<protein>
    <recommendedName>
        <fullName evidence="8">P-loop containing nucleoside triphosphate hydrolase protein</fullName>
    </recommendedName>
</protein>
<dbReference type="Pfam" id="PF00350">
    <property type="entry name" value="Dynamin_N"/>
    <property type="match status" value="1"/>
</dbReference>
<proteinExistence type="predicted"/>
<sequence>MPRKRNSGLGWNQSPMTWTGAQAIPRPPEPEEQDRPESRYALSRAPSQQSLRSQSPVRSTYGSRPSTPPPQEIATRARSNSGFFEPPESLTLDHDDVIALSNSSGMPESLSPPSEKKWAPPPVDPNQGQRGVDSSDSGTEKYVSTRSSLVSLLAGLHSTGIQREIDLPQIVVIGSQSVGKSSLIESISQITLPRDSGTCTRCPIECRLQNAPQWSCEIYLRYHVGRDNLPLNEVKEVAFGSTLFDPVRVQGQLRRAQRAILRPELDIDNFLNDEDLRISGKSLSFSHNCVCLRVAGPNIPDLYFYDLPGIIANVRDGGDPRDVALVTELAKTYIRKPNCLVLLVISCETDYENQGAGEIVLHDPMLKSRTIGVLTKPDRIETGTADRWLSLIRGEQNKLTHGWFCVKQSTPEQLKGGISWREARTNEMEFFRANEPWNSVPEIRSRLGSESLTEFLSRLLSDVIHEKLPEIRRQVTARLRDVNDELDSMPIPNIKDPVHYVLSLVAAFSRNVAAEVRGIPEDEDEHHLVQSLQKVYEAFQVSIRRTAPRFRPWNKGAKPVWDEMKLRNTLDEDMNGTGRIYHLDEVTALAEKGRTRELPGNYPFEVKRRMIATSTNQWGSPLRQCFSDAEETMSESLLGADGLVHATFDQHSHNGLESRIRDLVHELLLRLHRETLDKLDNLLGVEDLPWTLNTHYLASYKAKMTQKYSEVYRSPAVIGPQSPMMASRAASPNLYYARDVSDYPDAFEEALSKLRRLGIALQREDLEALQGKRIHTTTLPDSSPALEIMAEVRAYFQVAYKRFVDEAPLHIDKNFVRKFSELIEGHLIDGLQLTQDGAHARCANWLSEAPHVIKRREELHAWKHALESAQEKLIRNQLDE</sequence>
<dbReference type="InterPro" id="IPR000375">
    <property type="entry name" value="Dynamin_stalk"/>
</dbReference>
<dbReference type="Pfam" id="PF01031">
    <property type="entry name" value="Dynamin_M"/>
    <property type="match status" value="1"/>
</dbReference>
<dbReference type="InterPro" id="IPR045063">
    <property type="entry name" value="Dynamin_N"/>
</dbReference>
<keyword evidence="7" id="KW-1185">Reference proteome</keyword>
<feature type="compositionally biased region" description="Polar residues" evidence="3">
    <location>
        <begin position="9"/>
        <end position="20"/>
    </location>
</feature>
<evidence type="ECO:0000256" key="3">
    <source>
        <dbReference type="SAM" id="MobiDB-lite"/>
    </source>
</evidence>
<dbReference type="PROSITE" id="PS51388">
    <property type="entry name" value="GED"/>
    <property type="match status" value="1"/>
</dbReference>
<dbReference type="GO" id="GO:0005886">
    <property type="term" value="C:plasma membrane"/>
    <property type="evidence" value="ECO:0007669"/>
    <property type="project" value="TreeGrafter"/>
</dbReference>
<reference evidence="6 7" key="1">
    <citation type="journal article" date="2016" name="Mol. Biol. Evol.">
        <title>Comparative Genomics of Early-Diverging Mushroom-Forming Fungi Provides Insights into the Origins of Lignocellulose Decay Capabilities.</title>
        <authorList>
            <person name="Nagy L.G."/>
            <person name="Riley R."/>
            <person name="Tritt A."/>
            <person name="Adam C."/>
            <person name="Daum C."/>
            <person name="Floudas D."/>
            <person name="Sun H."/>
            <person name="Yadav J.S."/>
            <person name="Pangilinan J."/>
            <person name="Larsson K.H."/>
            <person name="Matsuura K."/>
            <person name="Barry K."/>
            <person name="Labutti K."/>
            <person name="Kuo R."/>
            <person name="Ohm R.A."/>
            <person name="Bhattacharya S.S."/>
            <person name="Shirouzu T."/>
            <person name="Yoshinaga Y."/>
            <person name="Martin F.M."/>
            <person name="Grigoriev I.V."/>
            <person name="Hibbett D.S."/>
        </authorList>
    </citation>
    <scope>NUCLEOTIDE SEQUENCE [LARGE SCALE GENOMIC DNA]</scope>
    <source>
        <strain evidence="6 7">HHB10207 ss-3</strain>
    </source>
</reference>
<dbReference type="PANTHER" id="PTHR11566:SF131">
    <property type="entry name" value="GTPASE, PUTATIVE (AFU_ORTHOLOGUE AFUA_6G07630)-RELATED"/>
    <property type="match status" value="1"/>
</dbReference>
<dbReference type="InterPro" id="IPR022812">
    <property type="entry name" value="Dynamin"/>
</dbReference>
<gene>
    <name evidence="6" type="ORF">SISSUDRAFT_419979</name>
</gene>
<dbReference type="CDD" id="cd08771">
    <property type="entry name" value="DLP_1"/>
    <property type="match status" value="1"/>
</dbReference>
<dbReference type="InterPro" id="IPR003130">
    <property type="entry name" value="GED"/>
</dbReference>
<dbReference type="PRINTS" id="PR00195">
    <property type="entry name" value="DYNAMIN"/>
</dbReference>
<evidence type="ECO:0000259" key="4">
    <source>
        <dbReference type="PROSITE" id="PS51388"/>
    </source>
</evidence>
<accession>A0A165YKR7</accession>
<dbReference type="GO" id="GO:0003924">
    <property type="term" value="F:GTPase activity"/>
    <property type="evidence" value="ECO:0007669"/>
    <property type="project" value="InterPro"/>
</dbReference>
<dbReference type="STRING" id="1314776.A0A165YKR7"/>
<keyword evidence="1" id="KW-0547">Nucleotide-binding</keyword>
<dbReference type="PROSITE" id="PS51718">
    <property type="entry name" value="G_DYNAMIN_2"/>
    <property type="match status" value="1"/>
</dbReference>
<dbReference type="Gene3D" id="3.40.50.300">
    <property type="entry name" value="P-loop containing nucleotide triphosphate hydrolases"/>
    <property type="match status" value="1"/>
</dbReference>
<feature type="domain" description="Dynamin-type G" evidence="5">
    <location>
        <begin position="164"/>
        <end position="469"/>
    </location>
</feature>
<name>A0A165YKR7_9AGAM</name>
<feature type="compositionally biased region" description="Polar residues" evidence="3">
    <location>
        <begin position="126"/>
        <end position="140"/>
    </location>
</feature>
<dbReference type="AlphaFoldDB" id="A0A165YKR7"/>
<feature type="compositionally biased region" description="Polar residues" evidence="3">
    <location>
        <begin position="45"/>
        <end position="65"/>
    </location>
</feature>
<feature type="region of interest" description="Disordered" evidence="3">
    <location>
        <begin position="1"/>
        <end position="140"/>
    </location>
</feature>
<dbReference type="Proteomes" id="UP000076798">
    <property type="component" value="Unassembled WGS sequence"/>
</dbReference>
<dbReference type="GO" id="GO:0008017">
    <property type="term" value="F:microtubule binding"/>
    <property type="evidence" value="ECO:0007669"/>
    <property type="project" value="TreeGrafter"/>
</dbReference>